<gene>
    <name evidence="2" type="ORF">H4K34_06490</name>
</gene>
<protein>
    <submittedName>
        <fullName evidence="2">Uncharacterized protein</fullName>
    </submittedName>
</protein>
<keyword evidence="1" id="KW-0472">Membrane</keyword>
<evidence type="ECO:0000313" key="3">
    <source>
        <dbReference type="Proteomes" id="UP000516305"/>
    </source>
</evidence>
<dbReference type="AlphaFoldDB" id="A0A7H0VID7"/>
<dbReference type="Proteomes" id="UP000516305">
    <property type="component" value="Chromosome"/>
</dbReference>
<organism evidence="2 3">
    <name type="scientific">Croceimicrobium hydrocarbonivorans</name>
    <dbReference type="NCBI Taxonomy" id="2761580"/>
    <lineage>
        <taxon>Bacteria</taxon>
        <taxon>Pseudomonadati</taxon>
        <taxon>Bacteroidota</taxon>
        <taxon>Flavobacteriia</taxon>
        <taxon>Flavobacteriales</taxon>
        <taxon>Owenweeksiaceae</taxon>
        <taxon>Croceimicrobium</taxon>
    </lineage>
</organism>
<keyword evidence="3" id="KW-1185">Reference proteome</keyword>
<name>A0A7H0VID7_9FLAO</name>
<reference evidence="2 3" key="1">
    <citation type="submission" date="2020-08" db="EMBL/GenBank/DDBJ databases">
        <title>Croceimicrobium hydrocarbonivorans gen. nov., sp. nov., a novel marine bacterium isolated from a bacterial consortium that degrades polyethylene terephthalate.</title>
        <authorList>
            <person name="Liu R."/>
        </authorList>
    </citation>
    <scope>NUCLEOTIDE SEQUENCE [LARGE SCALE GENOMIC DNA]</scope>
    <source>
        <strain evidence="2 3">A20-9</strain>
    </source>
</reference>
<proteinExistence type="predicted"/>
<dbReference type="KEGG" id="chyd:H4K34_06490"/>
<dbReference type="RefSeq" id="WP_210760013.1">
    <property type="nucleotide sequence ID" value="NZ_CP060139.1"/>
</dbReference>
<evidence type="ECO:0000256" key="1">
    <source>
        <dbReference type="SAM" id="Phobius"/>
    </source>
</evidence>
<feature type="transmembrane region" description="Helical" evidence="1">
    <location>
        <begin position="76"/>
        <end position="98"/>
    </location>
</feature>
<feature type="transmembrane region" description="Helical" evidence="1">
    <location>
        <begin position="6"/>
        <end position="26"/>
    </location>
</feature>
<accession>A0A7H0VID7</accession>
<keyword evidence="1" id="KW-0812">Transmembrane</keyword>
<evidence type="ECO:0000313" key="2">
    <source>
        <dbReference type="EMBL" id="QNR25485.1"/>
    </source>
</evidence>
<feature type="transmembrane region" description="Helical" evidence="1">
    <location>
        <begin position="38"/>
        <end position="56"/>
    </location>
</feature>
<dbReference type="EMBL" id="CP060139">
    <property type="protein sequence ID" value="QNR25485.1"/>
    <property type="molecule type" value="Genomic_DNA"/>
</dbReference>
<keyword evidence="1" id="KW-1133">Transmembrane helix</keyword>
<sequence>MVDTGLYLTYVLIGVCVIGILGFSVLNIAKNPGGAKSALVGIVGLIVIFGLTYALSDGTDATTTYAKLDITEGTSSRIGMGLGTFYVLTAAAIVAILYSEVSRLFSK</sequence>